<dbReference type="AlphaFoldDB" id="A0AAV7XG16"/>
<feature type="compositionally biased region" description="Acidic residues" evidence="1">
    <location>
        <begin position="205"/>
        <end position="214"/>
    </location>
</feature>
<proteinExistence type="predicted"/>
<comment type="caution">
    <text evidence="2">The sequence shown here is derived from an EMBL/GenBank/DDBJ whole genome shotgun (WGS) entry which is preliminary data.</text>
</comment>
<feature type="region of interest" description="Disordered" evidence="1">
    <location>
        <begin position="171"/>
        <end position="258"/>
    </location>
</feature>
<evidence type="ECO:0000313" key="3">
    <source>
        <dbReference type="Proteomes" id="UP001075354"/>
    </source>
</evidence>
<evidence type="ECO:0000256" key="1">
    <source>
        <dbReference type="SAM" id="MobiDB-lite"/>
    </source>
</evidence>
<protein>
    <submittedName>
        <fullName evidence="2">Uncharacterized protein</fullName>
    </submittedName>
</protein>
<evidence type="ECO:0000313" key="2">
    <source>
        <dbReference type="EMBL" id="KAJ1524624.1"/>
    </source>
</evidence>
<sequence length="565" mass="64492">MASSRVRVVVENRNLRLDVSALNVESVRESFLQFASNDPTLRNRLKDYYPVFYEDFLGDEYEVMPGSSVSEMQKLTVRWSPYRIKVKHSEVPRQNLTPSGTVRQSPRDTVSSGQQQKDSQSHQSELHEDEYKDNDSRSTLLEAFQESDLSGLGLTGESGHVQETDVDTLLHSMYPQRKNVTPDETPRRPIRSSRKNKSRLRFDEDKSENEDCENEIIFGTSSSGSSSEEQPNKENERPSTQEPEANKSSGRRKPQKQIRKLTQVITEKNALPKFSQGLSDDLKLRVVDMNQVLYEIRSHIEQVTGDTYPTRKELALLCSATIKKEGNLAELTTELQGIVRDGERRQWLISRTWEGRGLLFQESDDKLDIISKYPHYKDSTMLIFEYQLSQNLSSVDVVSRTQTLLQHLGTTLDVELRTADDQMAVLRLVQKQLIPKKMAKQNIKLSITSKDTTEVDGIAGTLTTHEAQAPFIVCTLETTRDGKRALATSIVLMQNTMVSSMRKPSVADVLQQLLGAYFIFDLIYPEAYSSFLRLLEKYIHQSLSADTQSRRPRAEYKELIRQLPV</sequence>
<name>A0AAV7XG16_9NEOP</name>
<accession>A0AAV7XG16</accession>
<gene>
    <name evidence="2" type="ORF">ONE63_011108</name>
</gene>
<organism evidence="2 3">
    <name type="scientific">Megalurothrips usitatus</name>
    <name type="common">bean blossom thrips</name>
    <dbReference type="NCBI Taxonomy" id="439358"/>
    <lineage>
        <taxon>Eukaryota</taxon>
        <taxon>Metazoa</taxon>
        <taxon>Ecdysozoa</taxon>
        <taxon>Arthropoda</taxon>
        <taxon>Hexapoda</taxon>
        <taxon>Insecta</taxon>
        <taxon>Pterygota</taxon>
        <taxon>Neoptera</taxon>
        <taxon>Paraneoptera</taxon>
        <taxon>Thysanoptera</taxon>
        <taxon>Terebrantia</taxon>
        <taxon>Thripoidea</taxon>
        <taxon>Thripidae</taxon>
        <taxon>Megalurothrips</taxon>
    </lineage>
</organism>
<feature type="compositionally biased region" description="Basic residues" evidence="1">
    <location>
        <begin position="188"/>
        <end position="199"/>
    </location>
</feature>
<feature type="compositionally biased region" description="Basic residues" evidence="1">
    <location>
        <begin position="249"/>
        <end position="258"/>
    </location>
</feature>
<feature type="compositionally biased region" description="Polar residues" evidence="1">
    <location>
        <begin position="92"/>
        <end position="123"/>
    </location>
</feature>
<feature type="compositionally biased region" description="Basic and acidic residues" evidence="1">
    <location>
        <begin position="230"/>
        <end position="239"/>
    </location>
</feature>
<keyword evidence="3" id="KW-1185">Reference proteome</keyword>
<feature type="region of interest" description="Disordered" evidence="1">
    <location>
        <begin position="90"/>
        <end position="135"/>
    </location>
</feature>
<dbReference type="Proteomes" id="UP001075354">
    <property type="component" value="Chromosome 9"/>
</dbReference>
<feature type="compositionally biased region" description="Basic and acidic residues" evidence="1">
    <location>
        <begin position="124"/>
        <end position="135"/>
    </location>
</feature>
<reference evidence="2" key="1">
    <citation type="submission" date="2022-12" db="EMBL/GenBank/DDBJ databases">
        <title>Chromosome-level genome assembly of the bean flower thrips Megalurothrips usitatus.</title>
        <authorList>
            <person name="Ma L."/>
            <person name="Liu Q."/>
            <person name="Li H."/>
            <person name="Cai W."/>
        </authorList>
    </citation>
    <scope>NUCLEOTIDE SEQUENCE</scope>
    <source>
        <strain evidence="2">Cailab_2022a</strain>
    </source>
</reference>
<dbReference type="EMBL" id="JAPTSV010000009">
    <property type="protein sequence ID" value="KAJ1524624.1"/>
    <property type="molecule type" value="Genomic_DNA"/>
</dbReference>